<keyword evidence="1" id="KW-0732">Signal</keyword>
<evidence type="ECO:0008006" key="4">
    <source>
        <dbReference type="Google" id="ProtNLM"/>
    </source>
</evidence>
<feature type="signal peptide" evidence="1">
    <location>
        <begin position="1"/>
        <end position="30"/>
    </location>
</feature>
<evidence type="ECO:0000256" key="1">
    <source>
        <dbReference type="SAM" id="SignalP"/>
    </source>
</evidence>
<comment type="caution">
    <text evidence="2">The sequence shown here is derived from an EMBL/GenBank/DDBJ whole genome shotgun (WGS) entry which is preliminary data.</text>
</comment>
<proteinExistence type="predicted"/>
<feature type="chain" id="PRO_5045252664" description="SH3b domain-containing protein" evidence="1">
    <location>
        <begin position="31"/>
        <end position="389"/>
    </location>
</feature>
<keyword evidence="3" id="KW-1185">Reference proteome</keyword>
<dbReference type="RefSeq" id="WP_310225051.1">
    <property type="nucleotide sequence ID" value="NZ_JAVDSB010000001.1"/>
</dbReference>
<evidence type="ECO:0000313" key="2">
    <source>
        <dbReference type="EMBL" id="MDR6550414.1"/>
    </source>
</evidence>
<organism evidence="2 3">
    <name type="scientific">Paenibacillus qinlingensis</name>
    <dbReference type="NCBI Taxonomy" id="1837343"/>
    <lineage>
        <taxon>Bacteria</taxon>
        <taxon>Bacillati</taxon>
        <taxon>Bacillota</taxon>
        <taxon>Bacilli</taxon>
        <taxon>Bacillales</taxon>
        <taxon>Paenibacillaceae</taxon>
        <taxon>Paenibacillus</taxon>
    </lineage>
</organism>
<accession>A0ABU1NSU9</accession>
<gene>
    <name evidence="2" type="ORF">J2736_001597</name>
</gene>
<dbReference type="EMBL" id="JAVDSB010000001">
    <property type="protein sequence ID" value="MDR6550414.1"/>
    <property type="molecule type" value="Genomic_DNA"/>
</dbReference>
<evidence type="ECO:0000313" key="3">
    <source>
        <dbReference type="Proteomes" id="UP001267290"/>
    </source>
</evidence>
<name>A0ABU1NSU9_9BACL</name>
<reference evidence="2 3" key="1">
    <citation type="submission" date="2023-07" db="EMBL/GenBank/DDBJ databases">
        <title>Sorghum-associated microbial communities from plants grown in Nebraska, USA.</title>
        <authorList>
            <person name="Schachtman D."/>
        </authorList>
    </citation>
    <scope>NUCLEOTIDE SEQUENCE [LARGE SCALE GENOMIC DNA]</scope>
    <source>
        <strain evidence="2 3">CC258</strain>
    </source>
</reference>
<dbReference type="Proteomes" id="UP001267290">
    <property type="component" value="Unassembled WGS sequence"/>
</dbReference>
<protein>
    <recommendedName>
        <fullName evidence="4">SH3b domain-containing protein</fullName>
    </recommendedName>
</protein>
<sequence length="389" mass="44406">MDKVKSNVIWICFGLWIFVLLGMQTQQAHAASVITLVEEKTLYTEQAVNSAVVGKLSANQTVEVILENNMEGTSWFKIKTWLGDCWIYGNESVMHGSFSEVDISVSTLKTETFFDAPTPYPYSIYSLGNGQLAAQPIQVTGLNEFCYLSSNGTQMCEPGWYRIKTWLGEKWLYKPKLKELIKEEKIDLTLTLTEEELLYEQPYQENVKILLQPQKIKVISLWDTGEVAYRFRPVIWYKIETDQGFRWIYPRHLTLANVSNIDKNVELPTGAKGYEHPDFEGESSWVEPGTIKAFEEWLGWLHVRTSSGAIWVNPEWALKVRPIGTVSSEEFVKITADTASYKMPDSMTVAHDSGFYAPQEVQCIAKWVAPNGTDWYLIQGFDGDVWVKS</sequence>